<dbReference type="OrthoDB" id="9804315at2"/>
<dbReference type="RefSeq" id="WP_091647219.1">
    <property type="nucleotide sequence ID" value="NZ_FNHQ01000001.1"/>
</dbReference>
<comment type="function">
    <text evidence="7">Key enzyme in folate metabolism. Catalyzes an essential reaction for de novo glycine and purine synthesis, and for DNA precursor synthesis.</text>
</comment>
<dbReference type="GO" id="GO:0046655">
    <property type="term" value="P:folic acid metabolic process"/>
    <property type="evidence" value="ECO:0007669"/>
    <property type="project" value="TreeGrafter"/>
</dbReference>
<keyword evidence="6 7" id="KW-0560">Oxidoreductase</keyword>
<keyword evidence="4 7" id="KW-0554">One-carbon metabolism</keyword>
<dbReference type="GO" id="GO:0005829">
    <property type="term" value="C:cytosol"/>
    <property type="evidence" value="ECO:0007669"/>
    <property type="project" value="TreeGrafter"/>
</dbReference>
<dbReference type="PIRSF" id="PIRSF000194">
    <property type="entry name" value="DHFR"/>
    <property type="match status" value="1"/>
</dbReference>
<dbReference type="InterPro" id="IPR024072">
    <property type="entry name" value="DHFR-like_dom_sf"/>
</dbReference>
<dbReference type="GO" id="GO:0006730">
    <property type="term" value="P:one-carbon metabolic process"/>
    <property type="evidence" value="ECO:0007669"/>
    <property type="project" value="UniProtKB-KW"/>
</dbReference>
<evidence type="ECO:0000256" key="2">
    <source>
        <dbReference type="ARBA" id="ARBA00009539"/>
    </source>
</evidence>
<dbReference type="EMBL" id="FNHQ01000001">
    <property type="protein sequence ID" value="SDM05364.1"/>
    <property type="molecule type" value="Genomic_DNA"/>
</dbReference>
<name>A0A1G9Q2W2_9FIRM</name>
<dbReference type="PRINTS" id="PR00070">
    <property type="entry name" value="DHFR"/>
</dbReference>
<protein>
    <recommendedName>
        <fullName evidence="3 7">Dihydrofolate reductase</fullName>
        <ecNumber evidence="3 7">1.5.1.3</ecNumber>
    </recommendedName>
</protein>
<dbReference type="InterPro" id="IPR001796">
    <property type="entry name" value="DHFR_dom"/>
</dbReference>
<evidence type="ECO:0000259" key="8">
    <source>
        <dbReference type="PROSITE" id="PS51330"/>
    </source>
</evidence>
<evidence type="ECO:0000256" key="7">
    <source>
        <dbReference type="PIRNR" id="PIRNR000194"/>
    </source>
</evidence>
<comment type="catalytic activity">
    <reaction evidence="7">
        <text>(6S)-5,6,7,8-tetrahydrofolate + NADP(+) = 7,8-dihydrofolate + NADPH + H(+)</text>
        <dbReference type="Rhea" id="RHEA:15009"/>
        <dbReference type="ChEBI" id="CHEBI:15378"/>
        <dbReference type="ChEBI" id="CHEBI:57451"/>
        <dbReference type="ChEBI" id="CHEBI:57453"/>
        <dbReference type="ChEBI" id="CHEBI:57783"/>
        <dbReference type="ChEBI" id="CHEBI:58349"/>
        <dbReference type="EC" id="1.5.1.3"/>
    </reaction>
</comment>
<dbReference type="PANTHER" id="PTHR48069:SF3">
    <property type="entry name" value="DIHYDROFOLATE REDUCTASE"/>
    <property type="match status" value="1"/>
</dbReference>
<comment type="pathway">
    <text evidence="1 7">Cofactor biosynthesis; tetrahydrofolate biosynthesis; 5,6,7,8-tetrahydrofolate from 7,8-dihydrofolate: step 1/1.</text>
</comment>
<evidence type="ECO:0000256" key="4">
    <source>
        <dbReference type="ARBA" id="ARBA00022563"/>
    </source>
</evidence>
<evidence type="ECO:0000313" key="10">
    <source>
        <dbReference type="Proteomes" id="UP000199309"/>
    </source>
</evidence>
<dbReference type="Proteomes" id="UP000199309">
    <property type="component" value="Unassembled WGS sequence"/>
</dbReference>
<dbReference type="InterPro" id="IPR012259">
    <property type="entry name" value="DHFR"/>
</dbReference>
<evidence type="ECO:0000256" key="3">
    <source>
        <dbReference type="ARBA" id="ARBA00012856"/>
    </source>
</evidence>
<keyword evidence="10" id="KW-1185">Reference proteome</keyword>
<dbReference type="GO" id="GO:0050661">
    <property type="term" value="F:NADP binding"/>
    <property type="evidence" value="ECO:0007669"/>
    <property type="project" value="InterPro"/>
</dbReference>
<accession>A0A1G9Q2W2</accession>
<dbReference type="GO" id="GO:0046654">
    <property type="term" value="P:tetrahydrofolate biosynthetic process"/>
    <property type="evidence" value="ECO:0007669"/>
    <property type="project" value="UniProtKB-UniPathway"/>
</dbReference>
<organism evidence="9 10">
    <name type="scientific">Megasphaera paucivorans</name>
    <dbReference type="NCBI Taxonomy" id="349095"/>
    <lineage>
        <taxon>Bacteria</taxon>
        <taxon>Bacillati</taxon>
        <taxon>Bacillota</taxon>
        <taxon>Negativicutes</taxon>
        <taxon>Veillonellales</taxon>
        <taxon>Veillonellaceae</taxon>
        <taxon>Megasphaera</taxon>
    </lineage>
</organism>
<dbReference type="UniPathway" id="UPA00077">
    <property type="reaction ID" value="UER00158"/>
</dbReference>
<comment type="similarity">
    <text evidence="2 7">Belongs to the dihydrofolate reductase family.</text>
</comment>
<dbReference type="GO" id="GO:0004146">
    <property type="term" value="F:dihydrofolate reductase activity"/>
    <property type="evidence" value="ECO:0007669"/>
    <property type="project" value="UniProtKB-EC"/>
</dbReference>
<sequence>MIHLIAAVDKNQGIGINGHLLCHISEDLKRFKALTSGHTIIMGRKTFESLPGILPQRHHIIVTRQKQYKRNDSHITVYHSVEDVVAALLPNKDYFVIGGASMYESFMPFAYSQYITEIDAVFTADTFFPKFLRKDWYIAELQEFAADEHNKYAYRFARYVRREMYNLNEMTSNL</sequence>
<feature type="domain" description="DHFR" evidence="8">
    <location>
        <begin position="1"/>
        <end position="161"/>
    </location>
</feature>
<evidence type="ECO:0000256" key="1">
    <source>
        <dbReference type="ARBA" id="ARBA00004903"/>
    </source>
</evidence>
<dbReference type="Gene3D" id="3.40.430.10">
    <property type="entry name" value="Dihydrofolate Reductase, subunit A"/>
    <property type="match status" value="1"/>
</dbReference>
<dbReference type="PANTHER" id="PTHR48069">
    <property type="entry name" value="DIHYDROFOLATE REDUCTASE"/>
    <property type="match status" value="1"/>
</dbReference>
<reference evidence="9 10" key="1">
    <citation type="submission" date="2016-10" db="EMBL/GenBank/DDBJ databases">
        <authorList>
            <person name="de Groot N.N."/>
        </authorList>
    </citation>
    <scope>NUCLEOTIDE SEQUENCE [LARGE SCALE GENOMIC DNA]</scope>
    <source>
        <strain evidence="9 10">DSM 16981</strain>
    </source>
</reference>
<keyword evidence="5 7" id="KW-0521">NADP</keyword>
<dbReference type="STRING" id="349095.SAMN05660299_00092"/>
<evidence type="ECO:0000313" key="9">
    <source>
        <dbReference type="EMBL" id="SDM05364.1"/>
    </source>
</evidence>
<dbReference type="CDD" id="cd00209">
    <property type="entry name" value="DHFR"/>
    <property type="match status" value="1"/>
</dbReference>
<evidence type="ECO:0000256" key="6">
    <source>
        <dbReference type="ARBA" id="ARBA00023002"/>
    </source>
</evidence>
<dbReference type="Pfam" id="PF00186">
    <property type="entry name" value="DHFR_1"/>
    <property type="match status" value="1"/>
</dbReference>
<evidence type="ECO:0000256" key="5">
    <source>
        <dbReference type="ARBA" id="ARBA00022857"/>
    </source>
</evidence>
<dbReference type="AlphaFoldDB" id="A0A1G9Q2W2"/>
<dbReference type="GO" id="GO:0046452">
    <property type="term" value="P:dihydrofolate metabolic process"/>
    <property type="evidence" value="ECO:0007669"/>
    <property type="project" value="TreeGrafter"/>
</dbReference>
<dbReference type="EC" id="1.5.1.3" evidence="3 7"/>
<gene>
    <name evidence="9" type="ORF">SAMN05660299_00092</name>
</gene>
<dbReference type="PROSITE" id="PS51330">
    <property type="entry name" value="DHFR_2"/>
    <property type="match status" value="1"/>
</dbReference>
<proteinExistence type="inferred from homology"/>
<dbReference type="SUPFAM" id="SSF53597">
    <property type="entry name" value="Dihydrofolate reductase-like"/>
    <property type="match status" value="1"/>
</dbReference>